<dbReference type="PANTHER" id="PTHR43103">
    <property type="entry name" value="NUCLEOSIDE-DIPHOSPHATE-SUGAR EPIMERASE"/>
    <property type="match status" value="1"/>
</dbReference>
<evidence type="ECO:0000259" key="4">
    <source>
        <dbReference type="Pfam" id="PF01370"/>
    </source>
</evidence>
<name>A0A2T2XDP7_9FIRM</name>
<dbReference type="GO" id="GO:0016491">
    <property type="term" value="F:oxidoreductase activity"/>
    <property type="evidence" value="ECO:0007669"/>
    <property type="project" value="UniProtKB-KW"/>
</dbReference>
<comment type="caution">
    <text evidence="5">The sequence shown here is derived from an EMBL/GenBank/DDBJ whole genome shotgun (WGS) entry which is preliminary data.</text>
</comment>
<accession>A0A2T2XDP7</accession>
<dbReference type="InterPro" id="IPR001509">
    <property type="entry name" value="Epimerase_deHydtase"/>
</dbReference>
<dbReference type="EMBL" id="PXYW01000036">
    <property type="protein sequence ID" value="PSR32577.1"/>
    <property type="molecule type" value="Genomic_DNA"/>
</dbReference>
<keyword evidence="2" id="KW-0560">Oxidoreductase</keyword>
<dbReference type="SUPFAM" id="SSF51735">
    <property type="entry name" value="NAD(P)-binding Rossmann-fold domains"/>
    <property type="match status" value="1"/>
</dbReference>
<sequence>MRILVTGGRGLIGRAMTERLVAEGDEVVNFDRLAPTVAAPGIIKQGETTCLGDLYQAAQGADAIVHLAAIPEAGVLGDDTVFSNNTLGLFNVLKIAADLKISRLVSASSATIWGLGAETCFAPQWLPLTESYPDNPQNAYALSKMVGEVLVTAACKTTALIAYSLRLTLVLSEANWKVEGLPRLQHPERGKEIVFAYVWIDDVVEAISRSLRSPGSPGSHQILAINGPDVLADDSPEILYHRFYHGVPWNGGTSFIDTRRAYETIGFVPQHSWHRMAPSRENRHA</sequence>
<dbReference type="AlphaFoldDB" id="A0A2T2XDP7"/>
<proteinExistence type="inferred from homology"/>
<evidence type="ECO:0000313" key="5">
    <source>
        <dbReference type="EMBL" id="PSR32577.1"/>
    </source>
</evidence>
<evidence type="ECO:0000313" key="6">
    <source>
        <dbReference type="Proteomes" id="UP000242972"/>
    </source>
</evidence>
<dbReference type="PANTHER" id="PTHR43103:SF5">
    <property type="entry name" value="4-EPIMERASE, PUTATIVE (AFU_ORTHOLOGUE AFUA_7G00360)-RELATED"/>
    <property type="match status" value="1"/>
</dbReference>
<dbReference type="Gene3D" id="3.40.50.720">
    <property type="entry name" value="NAD(P)-binding Rossmann-like Domain"/>
    <property type="match status" value="1"/>
</dbReference>
<evidence type="ECO:0000256" key="3">
    <source>
        <dbReference type="ARBA" id="ARBA00023027"/>
    </source>
</evidence>
<protein>
    <recommendedName>
        <fullName evidence="4">NAD-dependent epimerase/dehydratase domain-containing protein</fullName>
    </recommendedName>
</protein>
<organism evidence="5 6">
    <name type="scientific">Sulfobacillus benefaciens</name>
    <dbReference type="NCBI Taxonomy" id="453960"/>
    <lineage>
        <taxon>Bacteria</taxon>
        <taxon>Bacillati</taxon>
        <taxon>Bacillota</taxon>
        <taxon>Clostridia</taxon>
        <taxon>Eubacteriales</taxon>
        <taxon>Clostridiales Family XVII. Incertae Sedis</taxon>
        <taxon>Sulfobacillus</taxon>
    </lineage>
</organism>
<dbReference type="Proteomes" id="UP000242972">
    <property type="component" value="Unassembled WGS sequence"/>
</dbReference>
<reference evidence="5 6" key="1">
    <citation type="journal article" date="2014" name="BMC Genomics">
        <title>Comparison of environmental and isolate Sulfobacillus genomes reveals diverse carbon, sulfur, nitrogen, and hydrogen metabolisms.</title>
        <authorList>
            <person name="Justice N.B."/>
            <person name="Norman A."/>
            <person name="Brown C.T."/>
            <person name="Singh A."/>
            <person name="Thomas B.C."/>
            <person name="Banfield J.F."/>
        </authorList>
    </citation>
    <scope>NUCLEOTIDE SEQUENCE [LARGE SCALE GENOMIC DNA]</scope>
    <source>
        <strain evidence="5">AMDSBA4</strain>
    </source>
</reference>
<dbReference type="InterPro" id="IPR036291">
    <property type="entry name" value="NAD(P)-bd_dom_sf"/>
</dbReference>
<keyword evidence="3" id="KW-0520">NAD</keyword>
<dbReference type="CDD" id="cd08946">
    <property type="entry name" value="SDR_e"/>
    <property type="match status" value="1"/>
</dbReference>
<comment type="similarity">
    <text evidence="1">Belongs to the NAD(P)-dependent epimerase/dehydratase family.</text>
</comment>
<evidence type="ECO:0000256" key="1">
    <source>
        <dbReference type="ARBA" id="ARBA00007637"/>
    </source>
</evidence>
<feature type="domain" description="NAD-dependent epimerase/dehydratase" evidence="4">
    <location>
        <begin position="3"/>
        <end position="214"/>
    </location>
</feature>
<evidence type="ECO:0000256" key="2">
    <source>
        <dbReference type="ARBA" id="ARBA00023002"/>
    </source>
</evidence>
<dbReference type="Pfam" id="PF01370">
    <property type="entry name" value="Epimerase"/>
    <property type="match status" value="1"/>
</dbReference>
<gene>
    <name evidence="5" type="ORF">C7B46_13735</name>
</gene>